<dbReference type="GO" id="GO:0005524">
    <property type="term" value="F:ATP binding"/>
    <property type="evidence" value="ECO:0007669"/>
    <property type="project" value="UniProtKB-KW"/>
</dbReference>
<evidence type="ECO:0000256" key="2">
    <source>
        <dbReference type="ARBA" id="ARBA00022527"/>
    </source>
</evidence>
<dbReference type="GO" id="GO:0071363">
    <property type="term" value="P:cellular response to growth factor stimulus"/>
    <property type="evidence" value="ECO:0007669"/>
    <property type="project" value="TreeGrafter"/>
</dbReference>
<dbReference type="SUPFAM" id="SSF57302">
    <property type="entry name" value="Snake toxin-like"/>
    <property type="match status" value="1"/>
</dbReference>
<evidence type="ECO:0000256" key="5">
    <source>
        <dbReference type="ARBA" id="ARBA00022741"/>
    </source>
</evidence>
<evidence type="ECO:0000256" key="10">
    <source>
        <dbReference type="ARBA" id="ARBA00023170"/>
    </source>
</evidence>
<protein>
    <recommendedName>
        <fullName evidence="15">Activin types I and II receptor domain-containing protein</fullName>
    </recommendedName>
</protein>
<dbReference type="Proteomes" id="UP000275408">
    <property type="component" value="Unassembled WGS sequence"/>
</dbReference>
<dbReference type="InterPro" id="IPR000333">
    <property type="entry name" value="TGFB_receptor"/>
</dbReference>
<evidence type="ECO:0000256" key="8">
    <source>
        <dbReference type="ARBA" id="ARBA00022989"/>
    </source>
</evidence>
<evidence type="ECO:0000256" key="6">
    <source>
        <dbReference type="ARBA" id="ARBA00022777"/>
    </source>
</evidence>
<name>A0A3M6TKR6_POCDA</name>
<accession>A0A3M6TKR6</accession>
<dbReference type="InterPro" id="IPR045860">
    <property type="entry name" value="Snake_toxin-like_sf"/>
</dbReference>
<gene>
    <name evidence="13" type="ORF">pdam_00001314</name>
</gene>
<keyword evidence="3" id="KW-0808">Transferase</keyword>
<dbReference type="PANTHER" id="PTHR23255:SF72">
    <property type="entry name" value="RECEPTOR PROTEIN SERINE_THREONINE KINASE"/>
    <property type="match status" value="1"/>
</dbReference>
<feature type="transmembrane region" description="Helical" evidence="11">
    <location>
        <begin position="147"/>
        <end position="174"/>
    </location>
</feature>
<dbReference type="CDD" id="cd23617">
    <property type="entry name" value="TFP_LU_ECD_Daf4"/>
    <property type="match status" value="1"/>
</dbReference>
<dbReference type="OrthoDB" id="5966382at2759"/>
<keyword evidence="8 11" id="KW-1133">Transmembrane helix</keyword>
<evidence type="ECO:0000313" key="13">
    <source>
        <dbReference type="EMBL" id="RMX41985.1"/>
    </source>
</evidence>
<comment type="caution">
    <text evidence="13">The sequence shown here is derived from an EMBL/GenBank/DDBJ whole genome shotgun (WGS) entry which is preliminary data.</text>
</comment>
<evidence type="ECO:0000256" key="4">
    <source>
        <dbReference type="ARBA" id="ARBA00022692"/>
    </source>
</evidence>
<keyword evidence="2" id="KW-0723">Serine/threonine-protein kinase</keyword>
<evidence type="ECO:0000256" key="9">
    <source>
        <dbReference type="ARBA" id="ARBA00023136"/>
    </source>
</evidence>
<dbReference type="GO" id="GO:0004675">
    <property type="term" value="F:transmembrane receptor protein serine/threonine kinase activity"/>
    <property type="evidence" value="ECO:0007669"/>
    <property type="project" value="InterPro"/>
</dbReference>
<keyword evidence="12" id="KW-0732">Signal</keyword>
<keyword evidence="9 11" id="KW-0472">Membrane</keyword>
<evidence type="ECO:0000256" key="3">
    <source>
        <dbReference type="ARBA" id="ARBA00022679"/>
    </source>
</evidence>
<feature type="signal peptide" evidence="12">
    <location>
        <begin position="1"/>
        <end position="18"/>
    </location>
</feature>
<evidence type="ECO:0000256" key="7">
    <source>
        <dbReference type="ARBA" id="ARBA00022840"/>
    </source>
</evidence>
<dbReference type="PANTHER" id="PTHR23255">
    <property type="entry name" value="TRANSFORMING GROWTH FACTOR-BETA RECEPTOR TYPE I AND II"/>
    <property type="match status" value="1"/>
</dbReference>
<dbReference type="AlphaFoldDB" id="A0A3M6TKR6"/>
<dbReference type="EMBL" id="RCHS01003423">
    <property type="protein sequence ID" value="RMX41985.1"/>
    <property type="molecule type" value="Genomic_DNA"/>
</dbReference>
<dbReference type="GO" id="GO:0043235">
    <property type="term" value="C:receptor complex"/>
    <property type="evidence" value="ECO:0007669"/>
    <property type="project" value="TreeGrafter"/>
</dbReference>
<sequence length="269" mass="31206">MRPSWLSWICIFWFVAESRTLVCESYDHKCKTLHSASFKNSTCSSLQQCDETWPGSIPACYALLAQNKEGGLSVLRKGCTSQIGKECTRSYACNGQRKRLRNKLQPLYYCCCIEDNCNRDVIMFLKEEKEEIYTMDDIRKALMNLKWLIWAHLVTITIILLLIAFVSLGLILMLSKRHRKTARRGRHSCPVRVCDKGSHHHHNSSQWKKQDFQLIMCLVRSSFGEIWQARLHGSNRVVRIRLTAGSDDVFVYDKHVLFKKTNVDTTRVV</sequence>
<evidence type="ECO:0000256" key="12">
    <source>
        <dbReference type="SAM" id="SignalP"/>
    </source>
</evidence>
<keyword evidence="14" id="KW-1185">Reference proteome</keyword>
<evidence type="ECO:0008006" key="15">
    <source>
        <dbReference type="Google" id="ProtNLM"/>
    </source>
</evidence>
<organism evidence="13 14">
    <name type="scientific">Pocillopora damicornis</name>
    <name type="common">Cauliflower coral</name>
    <name type="synonym">Millepora damicornis</name>
    <dbReference type="NCBI Taxonomy" id="46731"/>
    <lineage>
        <taxon>Eukaryota</taxon>
        <taxon>Metazoa</taxon>
        <taxon>Cnidaria</taxon>
        <taxon>Anthozoa</taxon>
        <taxon>Hexacorallia</taxon>
        <taxon>Scleractinia</taxon>
        <taxon>Astrocoeniina</taxon>
        <taxon>Pocilloporidae</taxon>
        <taxon>Pocillopora</taxon>
    </lineage>
</organism>
<comment type="subcellular location">
    <subcellularLocation>
        <location evidence="1">Membrane</location>
        <topology evidence="1">Single-pass membrane protein</topology>
    </subcellularLocation>
</comment>
<keyword evidence="4 11" id="KW-0812">Transmembrane</keyword>
<proteinExistence type="predicted"/>
<dbReference type="Gene3D" id="2.10.60.10">
    <property type="entry name" value="CD59"/>
    <property type="match status" value="1"/>
</dbReference>
<keyword evidence="7" id="KW-0067">ATP-binding</keyword>
<keyword evidence="10" id="KW-0675">Receptor</keyword>
<feature type="chain" id="PRO_5018238320" description="Activin types I and II receptor domain-containing protein" evidence="12">
    <location>
        <begin position="19"/>
        <end position="269"/>
    </location>
</feature>
<keyword evidence="6" id="KW-0418">Kinase</keyword>
<evidence type="ECO:0000256" key="1">
    <source>
        <dbReference type="ARBA" id="ARBA00004167"/>
    </source>
</evidence>
<dbReference type="GO" id="GO:0005886">
    <property type="term" value="C:plasma membrane"/>
    <property type="evidence" value="ECO:0007669"/>
    <property type="project" value="TreeGrafter"/>
</dbReference>
<keyword evidence="5" id="KW-0547">Nucleotide-binding</keyword>
<evidence type="ECO:0000256" key="11">
    <source>
        <dbReference type="SAM" id="Phobius"/>
    </source>
</evidence>
<reference evidence="13 14" key="1">
    <citation type="journal article" date="2018" name="Sci. Rep.">
        <title>Comparative analysis of the Pocillopora damicornis genome highlights role of immune system in coral evolution.</title>
        <authorList>
            <person name="Cunning R."/>
            <person name="Bay R.A."/>
            <person name="Gillette P."/>
            <person name="Baker A.C."/>
            <person name="Traylor-Knowles N."/>
        </authorList>
    </citation>
    <scope>NUCLEOTIDE SEQUENCE [LARGE SCALE GENOMIC DNA]</scope>
    <source>
        <strain evidence="13">RSMAS</strain>
        <tissue evidence="13">Whole animal</tissue>
    </source>
</reference>
<dbReference type="STRING" id="46731.A0A3M6TKR6"/>
<evidence type="ECO:0000313" key="14">
    <source>
        <dbReference type="Proteomes" id="UP000275408"/>
    </source>
</evidence>